<dbReference type="AlphaFoldDB" id="A0A0R3W4P5"/>
<sequence>MTPRPGGRTGARTVTGTNQLFRCHGDEDIEEEEEEE</sequence>
<accession>A0A0R3W4P5</accession>
<gene>
    <name evidence="1" type="ORF">TASK_LOCUS5028</name>
</gene>
<dbReference type="EMBL" id="UYRS01018387">
    <property type="protein sequence ID" value="VDK34391.1"/>
    <property type="molecule type" value="Genomic_DNA"/>
</dbReference>
<organism evidence="3">
    <name type="scientific">Taenia asiatica</name>
    <name type="common">Asian tapeworm</name>
    <dbReference type="NCBI Taxonomy" id="60517"/>
    <lineage>
        <taxon>Eukaryota</taxon>
        <taxon>Metazoa</taxon>
        <taxon>Spiralia</taxon>
        <taxon>Lophotrochozoa</taxon>
        <taxon>Platyhelminthes</taxon>
        <taxon>Cestoda</taxon>
        <taxon>Eucestoda</taxon>
        <taxon>Cyclophyllidea</taxon>
        <taxon>Taeniidae</taxon>
        <taxon>Taenia</taxon>
    </lineage>
</organism>
<keyword evidence="2" id="KW-1185">Reference proteome</keyword>
<name>A0A0R3W4P5_TAEAS</name>
<reference evidence="1 2" key="2">
    <citation type="submission" date="2018-11" db="EMBL/GenBank/DDBJ databases">
        <authorList>
            <consortium name="Pathogen Informatics"/>
        </authorList>
    </citation>
    <scope>NUCLEOTIDE SEQUENCE [LARGE SCALE GENOMIC DNA]</scope>
</reference>
<evidence type="ECO:0000313" key="3">
    <source>
        <dbReference type="WBParaSite" id="TASK_0000502701-mRNA-1"/>
    </source>
</evidence>
<dbReference type="WBParaSite" id="TASK_0000502701-mRNA-1">
    <property type="protein sequence ID" value="TASK_0000502701-mRNA-1"/>
    <property type="gene ID" value="TASK_0000502701"/>
</dbReference>
<protein>
    <submittedName>
        <fullName evidence="1 3">Uncharacterized protein</fullName>
    </submittedName>
</protein>
<evidence type="ECO:0000313" key="2">
    <source>
        <dbReference type="Proteomes" id="UP000282613"/>
    </source>
</evidence>
<evidence type="ECO:0000313" key="1">
    <source>
        <dbReference type="EMBL" id="VDK34391.1"/>
    </source>
</evidence>
<proteinExistence type="predicted"/>
<dbReference type="Proteomes" id="UP000282613">
    <property type="component" value="Unassembled WGS sequence"/>
</dbReference>
<reference evidence="3" key="1">
    <citation type="submission" date="2017-02" db="UniProtKB">
        <authorList>
            <consortium name="WormBaseParasite"/>
        </authorList>
    </citation>
    <scope>IDENTIFICATION</scope>
</reference>